<dbReference type="Pfam" id="PF13910">
    <property type="entry name" value="DUF4209"/>
    <property type="match status" value="1"/>
</dbReference>
<dbReference type="EMBL" id="CAWYQH010000141">
    <property type="protein sequence ID" value="CAK8694223.1"/>
    <property type="molecule type" value="Genomic_DNA"/>
</dbReference>
<dbReference type="InterPro" id="IPR039635">
    <property type="entry name" value="ERMARD"/>
</dbReference>
<dbReference type="InterPro" id="IPR025209">
    <property type="entry name" value="DUF4209"/>
</dbReference>
<protein>
    <recommendedName>
        <fullName evidence="1">DUF4209 domain-containing protein</fullName>
    </recommendedName>
</protein>
<name>A0ABP0GR57_CLALP</name>
<evidence type="ECO:0000259" key="1">
    <source>
        <dbReference type="Pfam" id="PF13910"/>
    </source>
</evidence>
<reference evidence="2 3" key="1">
    <citation type="submission" date="2024-02" db="EMBL/GenBank/DDBJ databases">
        <authorList>
            <person name="Daric V."/>
            <person name="Darras S."/>
        </authorList>
    </citation>
    <scope>NUCLEOTIDE SEQUENCE [LARGE SCALE GENOMIC DNA]</scope>
</reference>
<dbReference type="PANTHER" id="PTHR31701:SF2">
    <property type="entry name" value="ENDOPLASMIC RETICULUM MEMBRANE-ASSOCIATED RNA DEGRADATION PROTEIN"/>
    <property type="match status" value="1"/>
</dbReference>
<sequence>MDISTFLSQDVKQIVVDIWQANSHLSQLQHKTEKVCHKFETLTCRFYELITSVLEENQLSTTLDFHTAVQELCPLFHQLLFWDFESDDIERFVELLSNWFTGISKQDIQDWFKVEYLSADTEVNLCLVLKMLYICSMLEHSLRSVYRLKDGHDPLLLRDLLSSNPLKETFGETRMKFLQVLFGGPLSLNLRNLLWHGFISPNELPSMYFHVLLFTIVEMSVFLDDQNLLVGMKKLPLVQKDFVRGVLNERLATTLRSFEANRGCDVANMNELYETSPYIPKSMLVYFKYSLNLYRSRRFGDCVMILLPQLEHLLRCRFSFCNKCPERVMTAESTEFYTTLDDVLSSNLKQGGENYLRYELGDNFMVLLRDLFVLQDGLRLRDHLSHGEMSSIDVDHNIAFVVVSSALYASHGCARKHEETGYTRNERDSFLDEPDTQNSAFNISFQGGACCTCQNNDLFRQISTFINNYESLFHVLAFTKRDVCSSVKLCFNFKDTPSIENFNDLKNSVDSFEVDELVSSLKLLSIQYAQLAKSTVADSNFVEQFFTSITNKGDVKPLQESDQIDQLIEFLAGSHLHTLHRASHNDVVIRQISLNVKKAAENIKNILEVRKRMFKERSLRSRQRKNYICLLCSRPVLFAGLRFFTLYILVLIHHPGFMADTPQRLLRKLLQICENVVTFTSADVNKWKEAVNLMAKLSKLIPGL</sequence>
<dbReference type="PANTHER" id="PTHR31701">
    <property type="entry name" value="ENDOPLASMIC RETICULUM MEMBRANE-ASSOCIATED RNA DEGRADATION PROTEIN"/>
    <property type="match status" value="1"/>
</dbReference>
<gene>
    <name evidence="2" type="ORF">CVLEPA_LOCUS27610</name>
</gene>
<proteinExistence type="predicted"/>
<organism evidence="2 3">
    <name type="scientific">Clavelina lepadiformis</name>
    <name type="common">Light-bulb sea squirt</name>
    <name type="synonym">Ascidia lepadiformis</name>
    <dbReference type="NCBI Taxonomy" id="159417"/>
    <lineage>
        <taxon>Eukaryota</taxon>
        <taxon>Metazoa</taxon>
        <taxon>Chordata</taxon>
        <taxon>Tunicata</taxon>
        <taxon>Ascidiacea</taxon>
        <taxon>Aplousobranchia</taxon>
        <taxon>Clavelinidae</taxon>
        <taxon>Clavelina</taxon>
    </lineage>
</organism>
<dbReference type="Proteomes" id="UP001642483">
    <property type="component" value="Unassembled WGS sequence"/>
</dbReference>
<evidence type="ECO:0000313" key="2">
    <source>
        <dbReference type="EMBL" id="CAK8694223.1"/>
    </source>
</evidence>
<keyword evidence="3" id="KW-1185">Reference proteome</keyword>
<evidence type="ECO:0000313" key="3">
    <source>
        <dbReference type="Proteomes" id="UP001642483"/>
    </source>
</evidence>
<comment type="caution">
    <text evidence="2">The sequence shown here is derived from an EMBL/GenBank/DDBJ whole genome shotgun (WGS) entry which is preliminary data.</text>
</comment>
<accession>A0ABP0GR57</accession>
<feature type="domain" description="DUF4209" evidence="1">
    <location>
        <begin position="139"/>
        <end position="216"/>
    </location>
</feature>